<evidence type="ECO:0000256" key="1">
    <source>
        <dbReference type="ARBA" id="ARBA00022679"/>
    </source>
</evidence>
<proteinExistence type="predicted"/>
<keyword evidence="1 3" id="KW-0808">Transferase</keyword>
<sequence length="69" mass="7411">MQRLGGSVIHFNESVSSLSKGETLSDTLRILASYCDCLVIRHPGKGEVQLAANSVLNRPIINAGSFSHD</sequence>
<name>A0A1S8WRR2_OPIVI</name>
<dbReference type="GO" id="GO:0016597">
    <property type="term" value="F:amino acid binding"/>
    <property type="evidence" value="ECO:0007669"/>
    <property type="project" value="InterPro"/>
</dbReference>
<dbReference type="Gene3D" id="3.40.50.1370">
    <property type="entry name" value="Aspartate/ornithine carbamoyltransferase"/>
    <property type="match status" value="1"/>
</dbReference>
<protein>
    <submittedName>
        <fullName evidence="3">Aspartate/ornithine carbamoyltransferase, carbamoyl-P binding domain protein</fullName>
    </submittedName>
</protein>
<evidence type="ECO:0000259" key="2">
    <source>
        <dbReference type="Pfam" id="PF02729"/>
    </source>
</evidence>
<dbReference type="GO" id="GO:0006520">
    <property type="term" value="P:amino acid metabolic process"/>
    <property type="evidence" value="ECO:0007669"/>
    <property type="project" value="InterPro"/>
</dbReference>
<dbReference type="Proteomes" id="UP000243686">
    <property type="component" value="Unassembled WGS sequence"/>
</dbReference>
<evidence type="ECO:0000313" key="3">
    <source>
        <dbReference type="EMBL" id="OON17172.1"/>
    </source>
</evidence>
<dbReference type="GO" id="GO:0016743">
    <property type="term" value="F:carboxyl- or carbamoyltransferase activity"/>
    <property type="evidence" value="ECO:0007669"/>
    <property type="project" value="InterPro"/>
</dbReference>
<dbReference type="InterPro" id="IPR006132">
    <property type="entry name" value="Asp/Orn_carbamoyltranf_P-bd"/>
</dbReference>
<dbReference type="InterPro" id="IPR036901">
    <property type="entry name" value="Asp/Orn_carbamoylTrfase_sf"/>
</dbReference>
<dbReference type="EMBL" id="KV895780">
    <property type="protein sequence ID" value="OON17172.1"/>
    <property type="molecule type" value="Genomic_DNA"/>
</dbReference>
<evidence type="ECO:0000313" key="4">
    <source>
        <dbReference type="Proteomes" id="UP000243686"/>
    </source>
</evidence>
<dbReference type="SUPFAM" id="SSF53671">
    <property type="entry name" value="Aspartate/ornithine carbamoyltransferase"/>
    <property type="match status" value="1"/>
</dbReference>
<reference evidence="3 4" key="1">
    <citation type="submission" date="2015-03" db="EMBL/GenBank/DDBJ databases">
        <title>Draft genome of the nematode, Opisthorchis viverrini.</title>
        <authorList>
            <person name="Mitreva M."/>
        </authorList>
    </citation>
    <scope>NUCLEOTIDE SEQUENCE [LARGE SCALE GENOMIC DNA]</scope>
    <source>
        <strain evidence="3">Khon Kaen</strain>
    </source>
</reference>
<organism evidence="3 4">
    <name type="scientific">Opisthorchis viverrini</name>
    <name type="common">Southeast Asian liver fluke</name>
    <dbReference type="NCBI Taxonomy" id="6198"/>
    <lineage>
        <taxon>Eukaryota</taxon>
        <taxon>Metazoa</taxon>
        <taxon>Spiralia</taxon>
        <taxon>Lophotrochozoa</taxon>
        <taxon>Platyhelminthes</taxon>
        <taxon>Trematoda</taxon>
        <taxon>Digenea</taxon>
        <taxon>Opisthorchiida</taxon>
        <taxon>Opisthorchiata</taxon>
        <taxon>Opisthorchiidae</taxon>
        <taxon>Opisthorchis</taxon>
    </lineage>
</organism>
<feature type="domain" description="Aspartate/ornithine carbamoyltransferase carbamoyl-P binding" evidence="2">
    <location>
        <begin position="1"/>
        <end position="65"/>
    </location>
</feature>
<keyword evidence="4" id="KW-1185">Reference proteome</keyword>
<dbReference type="Pfam" id="PF02729">
    <property type="entry name" value="OTCace_N"/>
    <property type="match status" value="1"/>
</dbReference>
<gene>
    <name evidence="3" type="ORF">X801_06993</name>
</gene>
<dbReference type="AlphaFoldDB" id="A0A1S8WRR2"/>
<accession>A0A1S8WRR2</accession>